<proteinExistence type="predicted"/>
<organism evidence="3 4">
    <name type="scientific">Marinobacter azerbaijanicus</name>
    <dbReference type="NCBI Taxonomy" id="3050455"/>
    <lineage>
        <taxon>Bacteria</taxon>
        <taxon>Pseudomonadati</taxon>
        <taxon>Pseudomonadota</taxon>
        <taxon>Gammaproteobacteria</taxon>
        <taxon>Pseudomonadales</taxon>
        <taxon>Marinobacteraceae</taxon>
        <taxon>Marinobacter</taxon>
    </lineage>
</organism>
<comment type="caution">
    <text evidence="3">The sequence shown here is derived from an EMBL/GenBank/DDBJ whole genome shotgun (WGS) entry which is preliminary data.</text>
</comment>
<keyword evidence="4" id="KW-1185">Reference proteome</keyword>
<evidence type="ECO:0000256" key="1">
    <source>
        <dbReference type="SAM" id="MobiDB-lite"/>
    </source>
</evidence>
<dbReference type="RefSeq" id="WP_285391982.1">
    <property type="nucleotide sequence ID" value="NZ_JASSVS010000009.1"/>
</dbReference>
<feature type="region of interest" description="Disordered" evidence="1">
    <location>
        <begin position="295"/>
        <end position="325"/>
    </location>
</feature>
<dbReference type="PROSITE" id="PS51257">
    <property type="entry name" value="PROKAR_LIPOPROTEIN"/>
    <property type="match status" value="1"/>
</dbReference>
<dbReference type="EMBL" id="JASSVS010000009">
    <property type="protein sequence ID" value="MDL0432706.1"/>
    <property type="molecule type" value="Genomic_DNA"/>
</dbReference>
<feature type="compositionally biased region" description="Polar residues" evidence="1">
    <location>
        <begin position="307"/>
        <end position="323"/>
    </location>
</feature>
<name>A0ABT7IEV5_9GAMM</name>
<reference evidence="3 4" key="1">
    <citation type="submission" date="2023-06" db="EMBL/GenBank/DDBJ databases">
        <title>Marinobacter azerbaijanicus a moderately halophilic, isolated from Urmia Lake in Azerbaijan region of Iran.</title>
        <authorList>
            <person name="Sanchez-Porro C."/>
            <person name="Aghdam E.M."/>
            <person name="Saheb S.M."/>
            <person name="Tarhriz V."/>
            <person name="Kazemi E."/>
            <person name="Ammozegar M.A."/>
            <person name="Ventosa A."/>
            <person name="Hejazi M.S."/>
        </authorList>
    </citation>
    <scope>NUCLEOTIDE SEQUENCE [LARGE SCALE GENOMIC DNA]</scope>
    <source>
        <strain evidence="3 4">TBZ242</strain>
    </source>
</reference>
<evidence type="ECO:0008006" key="5">
    <source>
        <dbReference type="Google" id="ProtNLM"/>
    </source>
</evidence>
<dbReference type="Proteomes" id="UP001227964">
    <property type="component" value="Unassembled WGS sequence"/>
</dbReference>
<evidence type="ECO:0000256" key="2">
    <source>
        <dbReference type="SAM" id="SignalP"/>
    </source>
</evidence>
<gene>
    <name evidence="3" type="ORF">QPM17_16310</name>
</gene>
<accession>A0ABT7IEV5</accession>
<feature type="chain" id="PRO_5046783549" description="Lipoprotein" evidence="2">
    <location>
        <begin position="21"/>
        <end position="338"/>
    </location>
</feature>
<evidence type="ECO:0000313" key="3">
    <source>
        <dbReference type="EMBL" id="MDL0432706.1"/>
    </source>
</evidence>
<evidence type="ECO:0000313" key="4">
    <source>
        <dbReference type="Proteomes" id="UP001227964"/>
    </source>
</evidence>
<protein>
    <recommendedName>
        <fullName evidence="5">Lipoprotein</fullName>
    </recommendedName>
</protein>
<sequence length="338" mass="37099">MRHSCIFATVPLLALFLAGCGPDSSSGSNFLNPAESVSLSFESFELRNVEGLPDVLPQTIFHDFYRGLEPAEGESDESADVAAQLRGRLDLLMGLTPTDDGTSYKSARNPLDFLHNVIASNQVDNFDQGRRLMRDSITADEGARYNTPDKNALIRFTEIGNSNGEEPAPDELWVYTLLDWTSNPQLNKIFRAAQFIARDPEEDDSNPPEVRSALWSGRFHGPDFSVSGYNQPEFAATSLTGREFGNAELRQEFIGNKSDTLSLTKTSGITINGETPDCIRVDIDYEEANVRVFTSTGESPNTEDSETGASSPNPAHCGNQQNGEEAVVYESVAIEQRQ</sequence>
<feature type="signal peptide" evidence="2">
    <location>
        <begin position="1"/>
        <end position="20"/>
    </location>
</feature>
<keyword evidence="2" id="KW-0732">Signal</keyword>